<reference evidence="2 3" key="1">
    <citation type="submission" date="2006-09" db="EMBL/GenBank/DDBJ databases">
        <authorList>
            <person name="Emerson D."/>
            <person name="Ferriera S."/>
            <person name="Johnson J."/>
            <person name="Kravitz S."/>
            <person name="Halpern A."/>
            <person name="Remington K."/>
            <person name="Beeson K."/>
            <person name="Tran B."/>
            <person name="Rogers Y.-H."/>
            <person name="Friedman R."/>
            <person name="Venter J.C."/>
        </authorList>
    </citation>
    <scope>NUCLEOTIDE SEQUENCE [LARGE SCALE GENOMIC DNA]</scope>
    <source>
        <strain evidence="2 3">PV-1</strain>
    </source>
</reference>
<feature type="region of interest" description="Disordered" evidence="1">
    <location>
        <begin position="14"/>
        <end position="43"/>
    </location>
</feature>
<sequence length="43" mass="4804">MVEKAYPVAWLPADRDFTPARESMGQTDATPLLKAADQERNRG</sequence>
<proteinExistence type="predicted"/>
<evidence type="ECO:0000256" key="1">
    <source>
        <dbReference type="SAM" id="MobiDB-lite"/>
    </source>
</evidence>
<dbReference type="AlphaFoldDB" id="Q0F1B9"/>
<evidence type="ECO:0000313" key="3">
    <source>
        <dbReference type="Proteomes" id="UP000005297"/>
    </source>
</evidence>
<dbReference type="InParanoid" id="Q0F1B9"/>
<gene>
    <name evidence="2" type="ORF">SPV1_11086</name>
</gene>
<dbReference type="EMBL" id="AATS01000003">
    <property type="protein sequence ID" value="EAU55272.1"/>
    <property type="molecule type" value="Genomic_DNA"/>
</dbReference>
<comment type="caution">
    <text evidence="2">The sequence shown here is derived from an EMBL/GenBank/DDBJ whole genome shotgun (WGS) entry which is preliminary data.</text>
</comment>
<dbReference type="HOGENOM" id="CLU_3235766_0_0_0"/>
<organism evidence="2 3">
    <name type="scientific">Mariprofundus ferrooxydans PV-1</name>
    <dbReference type="NCBI Taxonomy" id="314345"/>
    <lineage>
        <taxon>Bacteria</taxon>
        <taxon>Pseudomonadati</taxon>
        <taxon>Pseudomonadota</taxon>
        <taxon>Candidatius Mariprofundia</taxon>
        <taxon>Mariprofundales</taxon>
        <taxon>Mariprofundaceae</taxon>
        <taxon>Mariprofundus</taxon>
    </lineage>
</organism>
<keyword evidence="3" id="KW-1185">Reference proteome</keyword>
<protein>
    <submittedName>
        <fullName evidence="2">Uncharacterized protein</fullName>
    </submittedName>
</protein>
<name>Q0F1B9_9PROT</name>
<accession>Q0F1B9</accession>
<dbReference type="Proteomes" id="UP000005297">
    <property type="component" value="Unassembled WGS sequence"/>
</dbReference>
<evidence type="ECO:0000313" key="2">
    <source>
        <dbReference type="EMBL" id="EAU55272.1"/>
    </source>
</evidence>